<keyword evidence="2" id="KW-1185">Reference proteome</keyword>
<protein>
    <submittedName>
        <fullName evidence="1">Uncharacterized protein</fullName>
    </submittedName>
</protein>
<dbReference type="Proteomes" id="UP000000724">
    <property type="component" value="Contig Pc00c19"/>
</dbReference>
<organism evidence="1 2">
    <name type="scientific">Penicillium rubens (strain ATCC 28089 / DSM 1075 / NRRL 1951 / Wisconsin 54-1255)</name>
    <name type="common">Penicillium chrysogenum</name>
    <dbReference type="NCBI Taxonomy" id="500485"/>
    <lineage>
        <taxon>Eukaryota</taxon>
        <taxon>Fungi</taxon>
        <taxon>Dikarya</taxon>
        <taxon>Ascomycota</taxon>
        <taxon>Pezizomycotina</taxon>
        <taxon>Eurotiomycetes</taxon>
        <taxon>Eurotiomycetidae</taxon>
        <taxon>Eurotiales</taxon>
        <taxon>Aspergillaceae</taxon>
        <taxon>Penicillium</taxon>
        <taxon>Penicillium chrysogenum species complex</taxon>
    </lineage>
</organism>
<dbReference type="HOGENOM" id="CLU_1917744_0_0_1"/>
<evidence type="ECO:0000313" key="2">
    <source>
        <dbReference type="Proteomes" id="UP000000724"/>
    </source>
</evidence>
<name>B6HD53_PENRW</name>
<accession>B6HD53</accession>
<reference evidence="1 2" key="1">
    <citation type="journal article" date="2008" name="Nat. Biotechnol.">
        <title>Genome sequencing and analysis of the filamentous fungus Penicillium chrysogenum.</title>
        <authorList>
            <person name="van den Berg M.A."/>
            <person name="Albang R."/>
            <person name="Albermann K."/>
            <person name="Badger J.H."/>
            <person name="Daran J.-M."/>
            <person name="Driessen A.J.M."/>
            <person name="Garcia-Estrada C."/>
            <person name="Fedorova N.D."/>
            <person name="Harris D.M."/>
            <person name="Heijne W.H.M."/>
            <person name="Joardar V.S."/>
            <person name="Kiel J.A.K.W."/>
            <person name="Kovalchuk A."/>
            <person name="Martin J.F."/>
            <person name="Nierman W.C."/>
            <person name="Nijland J.G."/>
            <person name="Pronk J.T."/>
            <person name="Roubos J.A."/>
            <person name="van der Klei I.J."/>
            <person name="van Peij N.N.M.E."/>
            <person name="Veenhuis M."/>
            <person name="von Doehren H."/>
            <person name="Wagner C."/>
            <person name="Wortman J.R."/>
            <person name="Bovenberg R.A.L."/>
        </authorList>
    </citation>
    <scope>NUCLEOTIDE SEQUENCE [LARGE SCALE GENOMIC DNA]</scope>
    <source>
        <strain evidence="2">ATCC 28089 / DSM 1075 / NRRL 1951 / Wisconsin 54-1255</strain>
    </source>
</reference>
<gene>
    <name evidence="1" type="ORF">Pc19g00660</name>
    <name evidence="1" type="ORF">PCH_Pc19g00660</name>
</gene>
<dbReference type="AlphaFoldDB" id="B6HD53"/>
<sequence length="132" mass="14341">MSQIEDLEGRTGSMVDVATNPVIPGARQQTLGADRVIPGAGLLPRHRTQLAGPSTNHQLCTIHRHYQGSIMFLSAVLSVLRTHFLALGVLSPPKEGEISNRKEAAPRSSYLIPGTRLPYYTGKYRPLPSIGD</sequence>
<proteinExistence type="predicted"/>
<dbReference type="EMBL" id="AM920434">
    <property type="protein sequence ID" value="CAP79482.1"/>
    <property type="molecule type" value="Genomic_DNA"/>
</dbReference>
<dbReference type="VEuPathDB" id="FungiDB:PCH_Pc19g00660"/>
<evidence type="ECO:0000313" key="1">
    <source>
        <dbReference type="EMBL" id="CAP79482.1"/>
    </source>
</evidence>